<reference evidence="1 2" key="1">
    <citation type="submission" date="2018-03" db="EMBL/GenBank/DDBJ databases">
        <title>The draft genome of Mesorhizobium sp. 6GN-30.</title>
        <authorList>
            <person name="Liu L."/>
            <person name="Li L."/>
            <person name="Wang T."/>
            <person name="Zhang X."/>
            <person name="Liang L."/>
        </authorList>
    </citation>
    <scope>NUCLEOTIDE SEQUENCE [LARGE SCALE GENOMIC DNA]</scope>
    <source>
        <strain evidence="1 2">6GN30</strain>
    </source>
</reference>
<dbReference type="RefSeq" id="WP_106773571.1">
    <property type="nucleotide sequence ID" value="NZ_PXYK01000017.1"/>
</dbReference>
<evidence type="ECO:0000313" key="2">
    <source>
        <dbReference type="Proteomes" id="UP000241229"/>
    </source>
</evidence>
<dbReference type="OrthoDB" id="8085537at2"/>
<protein>
    <recommendedName>
        <fullName evidence="3">DUF5615 domain-containing protein</fullName>
    </recommendedName>
</protein>
<sequence>MTAIFDEGVPLDLLPILRKAGCDVVGFPNRWKGTKNGRLVQLVESEGFTCLLTSDKNLPHQQNLAGRSFAIVVLPSPRLAELKVIVSRIVDAVVTAKPGHVTLVER</sequence>
<accession>A0A2P7S4W2</accession>
<organism evidence="1 2">
    <name type="scientific">Kumtagia ephedrae</name>
    <dbReference type="NCBI Taxonomy" id="2116701"/>
    <lineage>
        <taxon>Bacteria</taxon>
        <taxon>Pseudomonadati</taxon>
        <taxon>Pseudomonadota</taxon>
        <taxon>Alphaproteobacteria</taxon>
        <taxon>Hyphomicrobiales</taxon>
        <taxon>Phyllobacteriaceae</taxon>
        <taxon>Kumtagia</taxon>
    </lineage>
</organism>
<comment type="caution">
    <text evidence="1">The sequence shown here is derived from an EMBL/GenBank/DDBJ whole genome shotgun (WGS) entry which is preliminary data.</text>
</comment>
<dbReference type="EMBL" id="PXYK01000017">
    <property type="protein sequence ID" value="PSJ57507.1"/>
    <property type="molecule type" value="Genomic_DNA"/>
</dbReference>
<keyword evidence="2" id="KW-1185">Reference proteome</keyword>
<evidence type="ECO:0008006" key="3">
    <source>
        <dbReference type="Google" id="ProtNLM"/>
    </source>
</evidence>
<dbReference type="Proteomes" id="UP000241229">
    <property type="component" value="Unassembled WGS sequence"/>
</dbReference>
<dbReference type="AlphaFoldDB" id="A0A2P7S4W2"/>
<gene>
    <name evidence="1" type="ORF">C7I84_17845</name>
</gene>
<proteinExistence type="predicted"/>
<evidence type="ECO:0000313" key="1">
    <source>
        <dbReference type="EMBL" id="PSJ57507.1"/>
    </source>
</evidence>
<name>A0A2P7S4W2_9HYPH</name>